<dbReference type="GO" id="GO:0005886">
    <property type="term" value="C:plasma membrane"/>
    <property type="evidence" value="ECO:0007669"/>
    <property type="project" value="TreeGrafter"/>
</dbReference>
<keyword evidence="2" id="KW-0808">Transferase</keyword>
<evidence type="ECO:0000256" key="6">
    <source>
        <dbReference type="SAM" id="MobiDB-lite"/>
    </source>
</evidence>
<dbReference type="PANTHER" id="PTHR27002:SF181">
    <property type="entry name" value="RECEPTOR-LIKE SERINE_THREONINE-PROTEIN KINASE"/>
    <property type="match status" value="1"/>
</dbReference>
<keyword evidence="1" id="KW-0723">Serine/threonine-protein kinase</keyword>
<accession>A0AAD7M493</accession>
<reference evidence="7" key="1">
    <citation type="journal article" date="2023" name="Science">
        <title>Elucidation of the pathway for biosynthesis of saponin adjuvants from the soapbark tree.</title>
        <authorList>
            <person name="Reed J."/>
            <person name="Orme A."/>
            <person name="El-Demerdash A."/>
            <person name="Owen C."/>
            <person name="Martin L.B.B."/>
            <person name="Misra R.C."/>
            <person name="Kikuchi S."/>
            <person name="Rejzek M."/>
            <person name="Martin A.C."/>
            <person name="Harkess A."/>
            <person name="Leebens-Mack J."/>
            <person name="Louveau T."/>
            <person name="Stephenson M.J."/>
            <person name="Osbourn A."/>
        </authorList>
    </citation>
    <scope>NUCLEOTIDE SEQUENCE</scope>
    <source>
        <strain evidence="7">S10</strain>
    </source>
</reference>
<dbReference type="Proteomes" id="UP001163823">
    <property type="component" value="Chromosome 5"/>
</dbReference>
<sequence>MSYLNNDSPREEENHEGGEHPSIPFFSLGTVLAATDNFSSDNKLGEGGFGPVHKGRLVNGLEIAVKS</sequence>
<keyword evidence="7" id="KW-0675">Receptor</keyword>
<dbReference type="KEGG" id="qsa:O6P43_012530"/>
<evidence type="ECO:0000256" key="2">
    <source>
        <dbReference type="ARBA" id="ARBA00022679"/>
    </source>
</evidence>
<evidence type="ECO:0000256" key="3">
    <source>
        <dbReference type="ARBA" id="ARBA00022741"/>
    </source>
</evidence>
<name>A0AAD7M493_QUISA</name>
<evidence type="ECO:0000313" key="8">
    <source>
        <dbReference type="Proteomes" id="UP001163823"/>
    </source>
</evidence>
<organism evidence="7 8">
    <name type="scientific">Quillaja saponaria</name>
    <name type="common">Soap bark tree</name>
    <dbReference type="NCBI Taxonomy" id="32244"/>
    <lineage>
        <taxon>Eukaryota</taxon>
        <taxon>Viridiplantae</taxon>
        <taxon>Streptophyta</taxon>
        <taxon>Embryophyta</taxon>
        <taxon>Tracheophyta</taxon>
        <taxon>Spermatophyta</taxon>
        <taxon>Magnoliopsida</taxon>
        <taxon>eudicotyledons</taxon>
        <taxon>Gunneridae</taxon>
        <taxon>Pentapetalae</taxon>
        <taxon>rosids</taxon>
        <taxon>fabids</taxon>
        <taxon>Fabales</taxon>
        <taxon>Quillajaceae</taxon>
        <taxon>Quillaja</taxon>
    </lineage>
</organism>
<evidence type="ECO:0000256" key="1">
    <source>
        <dbReference type="ARBA" id="ARBA00022527"/>
    </source>
</evidence>
<proteinExistence type="predicted"/>
<feature type="region of interest" description="Disordered" evidence="6">
    <location>
        <begin position="1"/>
        <end position="23"/>
    </location>
</feature>
<dbReference type="SUPFAM" id="SSF56112">
    <property type="entry name" value="Protein kinase-like (PK-like)"/>
    <property type="match status" value="1"/>
</dbReference>
<dbReference type="Gene3D" id="3.30.200.20">
    <property type="entry name" value="Phosphorylase Kinase, domain 1"/>
    <property type="match status" value="1"/>
</dbReference>
<dbReference type="PANTHER" id="PTHR27002">
    <property type="entry name" value="RECEPTOR-LIKE SERINE/THREONINE-PROTEIN KINASE SD1-8"/>
    <property type="match status" value="1"/>
</dbReference>
<gene>
    <name evidence="7" type="ORF">O6P43_012530</name>
</gene>
<dbReference type="AlphaFoldDB" id="A0AAD7M493"/>
<protein>
    <submittedName>
        <fullName evidence="7">Receptor protein kinase</fullName>
    </submittedName>
</protein>
<dbReference type="GO" id="GO:0004674">
    <property type="term" value="F:protein serine/threonine kinase activity"/>
    <property type="evidence" value="ECO:0007669"/>
    <property type="project" value="UniProtKB-KW"/>
</dbReference>
<evidence type="ECO:0000313" key="7">
    <source>
        <dbReference type="EMBL" id="KAJ7968425.1"/>
    </source>
</evidence>
<dbReference type="InterPro" id="IPR011009">
    <property type="entry name" value="Kinase-like_dom_sf"/>
</dbReference>
<evidence type="ECO:0000256" key="4">
    <source>
        <dbReference type="ARBA" id="ARBA00022777"/>
    </source>
</evidence>
<dbReference type="GO" id="GO:0005524">
    <property type="term" value="F:ATP binding"/>
    <property type="evidence" value="ECO:0007669"/>
    <property type="project" value="UniProtKB-KW"/>
</dbReference>
<comment type="caution">
    <text evidence="7">The sequence shown here is derived from an EMBL/GenBank/DDBJ whole genome shotgun (WGS) entry which is preliminary data.</text>
</comment>
<evidence type="ECO:0000256" key="5">
    <source>
        <dbReference type="ARBA" id="ARBA00022840"/>
    </source>
</evidence>
<keyword evidence="8" id="KW-1185">Reference proteome</keyword>
<dbReference type="EMBL" id="JARAOO010000005">
    <property type="protein sequence ID" value="KAJ7968425.1"/>
    <property type="molecule type" value="Genomic_DNA"/>
</dbReference>
<keyword evidence="5" id="KW-0067">ATP-binding</keyword>
<keyword evidence="4 7" id="KW-0418">Kinase</keyword>
<keyword evidence="3" id="KW-0547">Nucleotide-binding</keyword>
<feature type="compositionally biased region" description="Basic and acidic residues" evidence="6">
    <location>
        <begin position="8"/>
        <end position="19"/>
    </location>
</feature>